<keyword evidence="5" id="KW-1185">Reference proteome</keyword>
<comment type="caution">
    <text evidence="4">The sequence shown here is derived from an EMBL/GenBank/DDBJ whole genome shotgun (WGS) entry which is preliminary data.</text>
</comment>
<dbReference type="AlphaFoldDB" id="A0A931AZH0"/>
<dbReference type="InterPro" id="IPR001387">
    <property type="entry name" value="Cro/C1-type_HTH"/>
</dbReference>
<reference evidence="4" key="1">
    <citation type="submission" date="2020-11" db="EMBL/GenBank/DDBJ databases">
        <title>Isolation and identification of active actinomycetes.</title>
        <authorList>
            <person name="Yu B."/>
        </authorList>
    </citation>
    <scope>NUCLEOTIDE SEQUENCE</scope>
    <source>
        <strain evidence="4">NEAU-YB345</strain>
    </source>
</reference>
<keyword evidence="2" id="KW-0472">Membrane</keyword>
<dbReference type="SUPFAM" id="SSF47413">
    <property type="entry name" value="lambda repressor-like DNA-binding domains"/>
    <property type="match status" value="1"/>
</dbReference>
<feature type="transmembrane region" description="Helical" evidence="2">
    <location>
        <begin position="150"/>
        <end position="169"/>
    </location>
</feature>
<feature type="compositionally biased region" description="Low complexity" evidence="1">
    <location>
        <begin position="187"/>
        <end position="241"/>
    </location>
</feature>
<evidence type="ECO:0000313" key="5">
    <source>
        <dbReference type="Proteomes" id="UP000657385"/>
    </source>
</evidence>
<gene>
    <name evidence="4" type="ORF">I2501_09620</name>
</gene>
<sequence length="452" mass="47032">MHVNEFAAQLRELKDRSGRSYGMLAKRLHVSTSTLHRYCNGAAVPADYAPVERFARVCGATPEELVELHRRWLLADAERRREPARAAGREPAAVEDQEAAEPEAVEAVPSPVPGPALAPAPDEPVVAAASPELPLPGRPRRPRRLRGTRALWAALAVLAIAVPVGLVTAQHDSDTAASVTAPGGGAASHSGAAVPATPRASGSSSPTSLSSSSSSSPSDLPPSGSSSSLSLPASPSGPAGPMEDSTTAPFQVSVMSDNWDTQCDQWFLTSQAPSNVPTPPAIEGTARWASRLGAVPAAHLRLQLTAQGDSAQSVVLHALYVHVVSSRPAPKGNGYTAGSGCGGGLTPASFAVDLDSPDPHARAVPGYQGNIPTPVMDFPFQTSASDPQVLDVDAHTADQDVSWYLDLLWSSGDRQGVLRVDDHGQPFRTVGLAGDPTYFYNGSTWATTAPPS</sequence>
<dbReference type="SMART" id="SM00530">
    <property type="entry name" value="HTH_XRE"/>
    <property type="match status" value="1"/>
</dbReference>
<organism evidence="4 5">
    <name type="scientific">Streptacidiphilus fuscans</name>
    <dbReference type="NCBI Taxonomy" id="2789292"/>
    <lineage>
        <taxon>Bacteria</taxon>
        <taxon>Bacillati</taxon>
        <taxon>Actinomycetota</taxon>
        <taxon>Actinomycetes</taxon>
        <taxon>Kitasatosporales</taxon>
        <taxon>Streptomycetaceae</taxon>
        <taxon>Streptacidiphilus</taxon>
    </lineage>
</organism>
<feature type="compositionally biased region" description="Acidic residues" evidence="1">
    <location>
        <begin position="93"/>
        <end position="104"/>
    </location>
</feature>
<dbReference type="EMBL" id="JADPRT010000003">
    <property type="protein sequence ID" value="MBF9068294.1"/>
    <property type="molecule type" value="Genomic_DNA"/>
</dbReference>
<keyword evidence="2" id="KW-1133">Transmembrane helix</keyword>
<evidence type="ECO:0000313" key="4">
    <source>
        <dbReference type="EMBL" id="MBF9068294.1"/>
    </source>
</evidence>
<dbReference type="Gene3D" id="1.10.260.40">
    <property type="entry name" value="lambda repressor-like DNA-binding domains"/>
    <property type="match status" value="1"/>
</dbReference>
<feature type="domain" description="HTH cro/C1-type" evidence="3">
    <location>
        <begin position="10"/>
        <end position="65"/>
    </location>
</feature>
<accession>A0A931AZH0</accession>
<feature type="region of interest" description="Disordered" evidence="1">
    <location>
        <begin position="80"/>
        <end position="122"/>
    </location>
</feature>
<dbReference type="PROSITE" id="PS50943">
    <property type="entry name" value="HTH_CROC1"/>
    <property type="match status" value="1"/>
</dbReference>
<dbReference type="InterPro" id="IPR010982">
    <property type="entry name" value="Lambda_DNA-bd_dom_sf"/>
</dbReference>
<name>A0A931AZH0_9ACTN</name>
<feature type="compositionally biased region" description="Pro residues" evidence="1">
    <location>
        <begin position="110"/>
        <end position="122"/>
    </location>
</feature>
<keyword evidence="2" id="KW-0812">Transmembrane</keyword>
<dbReference type="GO" id="GO:0003677">
    <property type="term" value="F:DNA binding"/>
    <property type="evidence" value="ECO:0007669"/>
    <property type="project" value="InterPro"/>
</dbReference>
<dbReference type="RefSeq" id="WP_196193437.1">
    <property type="nucleotide sequence ID" value="NZ_JADPRT010000003.1"/>
</dbReference>
<evidence type="ECO:0000259" key="3">
    <source>
        <dbReference type="PROSITE" id="PS50943"/>
    </source>
</evidence>
<evidence type="ECO:0000256" key="2">
    <source>
        <dbReference type="SAM" id="Phobius"/>
    </source>
</evidence>
<dbReference type="Proteomes" id="UP000657385">
    <property type="component" value="Unassembled WGS sequence"/>
</dbReference>
<proteinExistence type="predicted"/>
<protein>
    <submittedName>
        <fullName evidence="4">Helix-turn-helix domain-containing protein</fullName>
    </submittedName>
</protein>
<dbReference type="CDD" id="cd00093">
    <property type="entry name" value="HTH_XRE"/>
    <property type="match status" value="1"/>
</dbReference>
<feature type="region of interest" description="Disordered" evidence="1">
    <location>
        <begin position="176"/>
        <end position="247"/>
    </location>
</feature>
<evidence type="ECO:0000256" key="1">
    <source>
        <dbReference type="SAM" id="MobiDB-lite"/>
    </source>
</evidence>
<dbReference type="Pfam" id="PF13560">
    <property type="entry name" value="HTH_31"/>
    <property type="match status" value="1"/>
</dbReference>